<accession>A0A7Z9D7D2</accession>
<dbReference type="Proteomes" id="UP000282386">
    <property type="component" value="Chromosome"/>
</dbReference>
<dbReference type="Pfam" id="PF14136">
    <property type="entry name" value="DUF4303"/>
    <property type="match status" value="1"/>
</dbReference>
<dbReference type="AlphaFoldDB" id="A0A7Z9D7D2"/>
<dbReference type="RefSeq" id="WP_126500375.1">
    <property type="nucleotide sequence ID" value="NZ_CAUUGO010000023.1"/>
</dbReference>
<evidence type="ECO:0000313" key="1">
    <source>
        <dbReference type="EMBL" id="VEI23755.1"/>
    </source>
</evidence>
<evidence type="ECO:0008006" key="3">
    <source>
        <dbReference type="Google" id="ProtNLM"/>
    </source>
</evidence>
<protein>
    <recommendedName>
        <fullName evidence="3">DUF4303 domain-containing protein</fullName>
    </recommendedName>
</protein>
<reference evidence="1 2" key="1">
    <citation type="submission" date="2018-12" db="EMBL/GenBank/DDBJ databases">
        <authorList>
            <consortium name="Pathogen Informatics"/>
        </authorList>
    </citation>
    <scope>NUCLEOTIDE SEQUENCE [LARGE SCALE GENOMIC DNA]</scope>
    <source>
        <strain evidence="1 2">NCTC10207</strain>
    </source>
</reference>
<name>A0A7Z9D7D2_9MICC</name>
<organism evidence="1 2">
    <name type="scientific">Rothia aeria</name>
    <dbReference type="NCBI Taxonomy" id="172042"/>
    <lineage>
        <taxon>Bacteria</taxon>
        <taxon>Bacillati</taxon>
        <taxon>Actinomycetota</taxon>
        <taxon>Actinomycetes</taxon>
        <taxon>Micrococcales</taxon>
        <taxon>Micrococcaceae</taxon>
        <taxon>Rothia</taxon>
    </lineage>
</organism>
<sequence length="158" mass="17830">MLQKMVTEAVIHDFYGLQKLAGEKTIYGCALVTDSDFGSVFMSMNTVREAGDPTSYDWDIYSWEYTSDQLNNSKLPGVSKKLWRLLDRSGDSLQDTVLPVFVQALKYLQQDVARTGCDTDTICFFITITDDDNAENIENMTARDINSGRTLNAFLTRP</sequence>
<evidence type="ECO:0000313" key="2">
    <source>
        <dbReference type="Proteomes" id="UP000282386"/>
    </source>
</evidence>
<gene>
    <name evidence="1" type="ORF">NCTC10207_01708</name>
</gene>
<dbReference type="InterPro" id="IPR025409">
    <property type="entry name" value="DUF4303"/>
</dbReference>
<proteinExistence type="predicted"/>
<dbReference type="EMBL" id="LR134479">
    <property type="protein sequence ID" value="VEI23755.1"/>
    <property type="molecule type" value="Genomic_DNA"/>
</dbReference>